<dbReference type="Proteomes" id="UP000247416">
    <property type="component" value="Unassembled WGS sequence"/>
</dbReference>
<organism evidence="2 3">
    <name type="scientific">Ureibacillus chungkukjangi</name>
    <dbReference type="NCBI Taxonomy" id="1202712"/>
    <lineage>
        <taxon>Bacteria</taxon>
        <taxon>Bacillati</taxon>
        <taxon>Bacillota</taxon>
        <taxon>Bacilli</taxon>
        <taxon>Bacillales</taxon>
        <taxon>Caryophanaceae</taxon>
        <taxon>Ureibacillus</taxon>
    </lineage>
</organism>
<reference evidence="2 3" key="1">
    <citation type="submission" date="2018-06" db="EMBL/GenBank/DDBJ databases">
        <title>Genomic Encyclopedia of Archaeal and Bacterial Type Strains, Phase II (KMG-II): from individual species to whole genera.</title>
        <authorList>
            <person name="Goeker M."/>
        </authorList>
    </citation>
    <scope>NUCLEOTIDE SEQUENCE [LARGE SCALE GENOMIC DNA]</scope>
    <source>
        <strain evidence="2 3">KACC 16626</strain>
    </source>
</reference>
<evidence type="ECO:0000313" key="3">
    <source>
        <dbReference type="Proteomes" id="UP000247416"/>
    </source>
</evidence>
<name>A0A318TEK9_9BACL</name>
<comment type="caution">
    <text evidence="2">The sequence shown here is derived from an EMBL/GenBank/DDBJ whole genome shotgun (WGS) entry which is preliminary data.</text>
</comment>
<dbReference type="OrthoDB" id="2737149at2"/>
<feature type="transmembrane region" description="Helical" evidence="1">
    <location>
        <begin position="151"/>
        <end position="169"/>
    </location>
</feature>
<sequence length="183" mass="20196">MVAIVSSISIVLLTFVLGSVFRRQTKEDHLSSCLSMFVTMTKSTLIGILVGVWISDIVFATVIAILISFLLVSIMTHQLSLKIVLESLGSLFMGAMMGAMLSIMATDNQLLSIVFFTILYLLSSIVAAGLWNRQTYPNFIKGIPSKVKISFAVIILFLGVTTYFDFMAVSTNGEETEQHHHQH</sequence>
<dbReference type="AlphaFoldDB" id="A0A318TEK9"/>
<evidence type="ECO:0000313" key="2">
    <source>
        <dbReference type="EMBL" id="PYF03056.1"/>
    </source>
</evidence>
<keyword evidence="3" id="KW-1185">Reference proteome</keyword>
<feature type="transmembrane region" description="Helical" evidence="1">
    <location>
        <begin position="46"/>
        <end position="71"/>
    </location>
</feature>
<keyword evidence="1" id="KW-0472">Membrane</keyword>
<feature type="transmembrane region" description="Helical" evidence="1">
    <location>
        <begin position="110"/>
        <end position="131"/>
    </location>
</feature>
<protein>
    <submittedName>
        <fullName evidence="2">Uncharacterized protein</fullName>
    </submittedName>
</protein>
<feature type="transmembrane region" description="Helical" evidence="1">
    <location>
        <begin position="83"/>
        <end position="104"/>
    </location>
</feature>
<dbReference type="EMBL" id="QJTJ01000034">
    <property type="protein sequence ID" value="PYF03056.1"/>
    <property type="molecule type" value="Genomic_DNA"/>
</dbReference>
<proteinExistence type="predicted"/>
<gene>
    <name evidence="2" type="ORF">BJ095_13412</name>
</gene>
<accession>A0A318TEK9</accession>
<evidence type="ECO:0000256" key="1">
    <source>
        <dbReference type="SAM" id="Phobius"/>
    </source>
</evidence>
<dbReference type="RefSeq" id="WP_107935450.1">
    <property type="nucleotide sequence ID" value="NZ_CP085009.1"/>
</dbReference>
<keyword evidence="1" id="KW-1133">Transmembrane helix</keyword>
<keyword evidence="1" id="KW-0812">Transmembrane</keyword>